<keyword evidence="4" id="KW-0732">Signal</keyword>
<name>A0ABY0CQH3_9DELT</name>
<dbReference type="Gene3D" id="1.25.40.10">
    <property type="entry name" value="Tetratricopeptide repeat domain"/>
    <property type="match status" value="5"/>
</dbReference>
<dbReference type="Proteomes" id="UP000282926">
    <property type="component" value="Unassembled WGS sequence"/>
</dbReference>
<feature type="coiled-coil region" evidence="2">
    <location>
        <begin position="660"/>
        <end position="687"/>
    </location>
</feature>
<evidence type="ECO:0000256" key="1">
    <source>
        <dbReference type="PROSITE-ProRule" id="PRU00339"/>
    </source>
</evidence>
<evidence type="ECO:0000313" key="6">
    <source>
        <dbReference type="Proteomes" id="UP000282926"/>
    </source>
</evidence>
<dbReference type="InterPro" id="IPR011990">
    <property type="entry name" value="TPR-like_helical_dom_sf"/>
</dbReference>
<gene>
    <name evidence="5" type="ORF">EA187_17055</name>
</gene>
<evidence type="ECO:0000256" key="3">
    <source>
        <dbReference type="SAM" id="MobiDB-lite"/>
    </source>
</evidence>
<feature type="signal peptide" evidence="4">
    <location>
        <begin position="1"/>
        <end position="43"/>
    </location>
</feature>
<feature type="compositionally biased region" description="Basic and acidic residues" evidence="3">
    <location>
        <begin position="97"/>
        <end position="110"/>
    </location>
</feature>
<feature type="compositionally biased region" description="Acidic residues" evidence="3">
    <location>
        <begin position="46"/>
        <end position="60"/>
    </location>
</feature>
<dbReference type="PANTHER" id="PTHR10098:SF108">
    <property type="entry name" value="TETRATRICOPEPTIDE REPEAT PROTEIN 28"/>
    <property type="match status" value="1"/>
</dbReference>
<dbReference type="InterPro" id="IPR019734">
    <property type="entry name" value="TPR_rpt"/>
</dbReference>
<protein>
    <submittedName>
        <fullName evidence="5">Tetratricopeptide repeat protein</fullName>
    </submittedName>
</protein>
<evidence type="ECO:0000256" key="2">
    <source>
        <dbReference type="SAM" id="Coils"/>
    </source>
</evidence>
<keyword evidence="1" id="KW-0802">TPR repeat</keyword>
<dbReference type="Pfam" id="PF13174">
    <property type="entry name" value="TPR_6"/>
    <property type="match status" value="3"/>
</dbReference>
<feature type="chain" id="PRO_5045620550" evidence="4">
    <location>
        <begin position="44"/>
        <end position="1253"/>
    </location>
</feature>
<organism evidence="5 6">
    <name type="scientific">Lujinxingia sediminis</name>
    <dbReference type="NCBI Taxonomy" id="2480984"/>
    <lineage>
        <taxon>Bacteria</taxon>
        <taxon>Deltaproteobacteria</taxon>
        <taxon>Bradymonadales</taxon>
        <taxon>Lujinxingiaceae</taxon>
        <taxon>Lujinxingia</taxon>
    </lineage>
</organism>
<dbReference type="PANTHER" id="PTHR10098">
    <property type="entry name" value="RAPSYN-RELATED"/>
    <property type="match status" value="1"/>
</dbReference>
<feature type="region of interest" description="Disordered" evidence="3">
    <location>
        <begin position="1"/>
        <end position="21"/>
    </location>
</feature>
<feature type="repeat" description="TPR" evidence="1">
    <location>
        <begin position="849"/>
        <end position="882"/>
    </location>
</feature>
<keyword evidence="6" id="KW-1185">Reference proteome</keyword>
<dbReference type="EMBL" id="SADD01000013">
    <property type="protein sequence ID" value="RVU42295.1"/>
    <property type="molecule type" value="Genomic_DNA"/>
</dbReference>
<dbReference type="Pfam" id="PF13432">
    <property type="entry name" value="TPR_16"/>
    <property type="match status" value="2"/>
</dbReference>
<feature type="repeat" description="TPR" evidence="1">
    <location>
        <begin position="349"/>
        <end position="382"/>
    </location>
</feature>
<comment type="caution">
    <text evidence="5">The sequence shown here is derived from an EMBL/GenBank/DDBJ whole genome shotgun (WGS) entry which is preliminary data.</text>
</comment>
<reference evidence="5 6" key="1">
    <citation type="submission" date="2019-01" db="EMBL/GenBank/DDBJ databases">
        <title>Lujinxingia litoralis gen. nov., sp. nov. and Lujinxingia sediminis gen. nov., sp. nov., new members in the order Bradymonadales, isolated from coastal sediment.</title>
        <authorList>
            <person name="Li C.-M."/>
        </authorList>
    </citation>
    <scope>NUCLEOTIDE SEQUENCE [LARGE SCALE GENOMIC DNA]</scope>
    <source>
        <strain evidence="5 6">SEH01</strain>
    </source>
</reference>
<feature type="region of interest" description="Disordered" evidence="3">
    <location>
        <begin position="43"/>
        <end position="114"/>
    </location>
</feature>
<accession>A0ABY0CQH3</accession>
<sequence>MTMGLRAVRQKMAESSHQRRRGRTSSVLALLCVALISAGEARAQEAIDEEPREADVEVEAPESGADQESAEAPVGLTDGQAEAAPAESPPENSVDDTEAREVLSELEAPRSSDPAFRQALSDYSEAYERYATAIQDYQDTINGIVEAEFNRRLAEINRAYDSKIRAGEVIERERRIEAIASFEQFLADVPNDPEYTPDALFRLAELQFEKANDDYLMADEAYQAELERYDRGEIADEPAPPQRDFQTSAALFRRLISDWPGYRSADGAYYLLAYVELQMGRPDVARDLWAELIVQYPESRFVNESWLRIGEYHFEYAEAEGPDQILENLNLARQAYENAMDTEGSAFYSEALYKLAWTYYRLGDYHQAITNFKELVEYSDEVQRRTGRSGAALREEAVQYIAISLAEEDWDLGEEDDTQEFDPDADPMMDRVRQYIASGQPYEREVMEQLADYVFERSNFAQVVELYEYMLEQYPQHRDNPKIHERIIVALHRDGQPEAAFAVRRQMLDYYGPESAWFAYHERLGNEEALRGADALVRDNLLTAATWYHEQAQNLRNEALVRRDPALLALTEERYAMAADAYEQFLRRYPNDREVFQWNFFYAECLYYSAQYEEAFQQYQVVRELDIADNEYQEVSAFNAIKSLEFMIRDQVERGELTPTAMAGANIDQARQAAQDLEEQRQYDESRGEQAITVEGEPVPPLVERFVTAMDRYVVLRLENSEDAFLGAKFAFQAAKVYYDFRNYEEARRRFAWVVESYPEHEVAYLAGSLILESFRDENNYAAMAEWADRLAEVIRGDQAEAVRAEVREFRLGALFKSAEDLYAAEKYEEAAEEYLRLVNDAPDHQYAPKALNNAAVAYEVIRKFDSALRLYERVYREYPEDNLAGYAIYRVAVNSEQFFEYEKAIQHYQLFYDRYRGESPPELAGMGFDIEDRRKTSLMSIAVLNESLQNYEAAAQTYSEYARVYSNDENAADALWKAAEVWEKHNQLDRMVSTLERYIQTYGGADGQEDRAMEARLRIAQVYEDRGDTRRSARWYNDALQTFERLGLEAPNYFAAQAQFMLVEHEFREWEQVKIEGSVAQQGRILTRKIEELQELAAEYGKVFGYRSFEWTLAANYRIGYLAQSLAESLYEVPIPFDEDSDEYYIYQGELENVAYPLEEQAIERYERTIAEARSARVVNEWTKRTLEQLNRYRPADYPLFKEERRLREGIAQQGIPYLNEDSYQARQKREEPGSEEASPANEQPAAEEDAP</sequence>
<evidence type="ECO:0000256" key="4">
    <source>
        <dbReference type="SAM" id="SignalP"/>
    </source>
</evidence>
<evidence type="ECO:0000313" key="5">
    <source>
        <dbReference type="EMBL" id="RVU42295.1"/>
    </source>
</evidence>
<dbReference type="SMART" id="SM00028">
    <property type="entry name" value="TPR"/>
    <property type="match status" value="6"/>
</dbReference>
<dbReference type="PROSITE" id="PS50005">
    <property type="entry name" value="TPR"/>
    <property type="match status" value="2"/>
</dbReference>
<feature type="region of interest" description="Disordered" evidence="3">
    <location>
        <begin position="1213"/>
        <end position="1253"/>
    </location>
</feature>
<keyword evidence="2" id="KW-0175">Coiled coil</keyword>
<feature type="compositionally biased region" description="Low complexity" evidence="3">
    <location>
        <begin position="81"/>
        <end position="91"/>
    </location>
</feature>
<proteinExistence type="predicted"/>
<dbReference type="SUPFAM" id="SSF48452">
    <property type="entry name" value="TPR-like"/>
    <property type="match status" value="4"/>
</dbReference>